<dbReference type="InterPro" id="IPR014729">
    <property type="entry name" value="Rossmann-like_a/b/a_fold"/>
</dbReference>
<dbReference type="InterPro" id="IPR003848">
    <property type="entry name" value="DUF218"/>
</dbReference>
<dbReference type="EMBL" id="MDGQ01000003">
    <property type="protein sequence ID" value="OEK06485.1"/>
    <property type="molecule type" value="Genomic_DNA"/>
</dbReference>
<evidence type="ECO:0000313" key="2">
    <source>
        <dbReference type="EMBL" id="OEK06485.1"/>
    </source>
</evidence>
<feature type="domain" description="DUF218" evidence="1">
    <location>
        <begin position="5"/>
        <end position="127"/>
    </location>
</feature>
<protein>
    <recommendedName>
        <fullName evidence="1">DUF218 domain-containing protein</fullName>
    </recommendedName>
</protein>
<evidence type="ECO:0000313" key="3">
    <source>
        <dbReference type="Proteomes" id="UP000095552"/>
    </source>
</evidence>
<accession>A0A1E5T537</accession>
<dbReference type="GO" id="GO:0005886">
    <property type="term" value="C:plasma membrane"/>
    <property type="evidence" value="ECO:0007669"/>
    <property type="project" value="TreeGrafter"/>
</dbReference>
<name>A0A1E5T537_9BACT</name>
<comment type="caution">
    <text evidence="2">The sequence shown here is derived from an EMBL/GenBank/DDBJ whole genome shotgun (WGS) entry which is preliminary data.</text>
</comment>
<dbReference type="AlphaFoldDB" id="A0A1E5T537"/>
<dbReference type="Proteomes" id="UP000095552">
    <property type="component" value="Unassembled WGS sequence"/>
</dbReference>
<reference evidence="2 3" key="1">
    <citation type="submission" date="2016-08" db="EMBL/GenBank/DDBJ databases">
        <title>Draft genome of Fabibacter sp. strain SK-8.</title>
        <authorList>
            <person name="Wong S.-K."/>
            <person name="Hamasaki K."/>
            <person name="Yoshizawa S."/>
        </authorList>
    </citation>
    <scope>NUCLEOTIDE SEQUENCE [LARGE SCALE GENOMIC DNA]</scope>
    <source>
        <strain evidence="2 3">SK-8</strain>
    </source>
</reference>
<dbReference type="Gene3D" id="3.40.50.620">
    <property type="entry name" value="HUPs"/>
    <property type="match status" value="1"/>
</dbReference>
<gene>
    <name evidence="2" type="ORF">BFP71_02070</name>
</gene>
<dbReference type="CDD" id="cd06259">
    <property type="entry name" value="YdcF-like"/>
    <property type="match status" value="1"/>
</dbReference>
<dbReference type="PANTHER" id="PTHR30336">
    <property type="entry name" value="INNER MEMBRANE PROTEIN, PROBABLE PERMEASE"/>
    <property type="match status" value="1"/>
</dbReference>
<keyword evidence="3" id="KW-1185">Reference proteome</keyword>
<dbReference type="InterPro" id="IPR051599">
    <property type="entry name" value="Cell_Envelope_Assoc"/>
</dbReference>
<dbReference type="OrthoDB" id="9782395at2"/>
<organism evidence="2 3">
    <name type="scientific">Roseivirga misakiensis</name>
    <dbReference type="NCBI Taxonomy" id="1563681"/>
    <lineage>
        <taxon>Bacteria</taxon>
        <taxon>Pseudomonadati</taxon>
        <taxon>Bacteroidota</taxon>
        <taxon>Cytophagia</taxon>
        <taxon>Cytophagales</taxon>
        <taxon>Roseivirgaceae</taxon>
        <taxon>Roseivirga</taxon>
    </lineage>
</organism>
<sequence length="167" mass="18617">MSTYVIFGAAVRKGGAPSGSLQRRIDAAINMAENDDTPFFIPSGAVGKFPPSEAQVIKDELVKSGYSPNQILLDEDSIDTLESVIRCTKIINEENLRDVVVCTDRYHQPRCICLFKLSGVKARKARIAPSLLKLGFLKWAKYCLKEFLAVLYDSFLIKIYPSRAIRA</sequence>
<dbReference type="PANTHER" id="PTHR30336:SF20">
    <property type="entry name" value="DUF218 DOMAIN-CONTAINING PROTEIN"/>
    <property type="match status" value="1"/>
</dbReference>
<dbReference type="RefSeq" id="WP_069833797.1">
    <property type="nucleotide sequence ID" value="NZ_MDGQ01000003.1"/>
</dbReference>
<dbReference type="STRING" id="1563681.BFP71_02070"/>
<evidence type="ECO:0000259" key="1">
    <source>
        <dbReference type="Pfam" id="PF02698"/>
    </source>
</evidence>
<proteinExistence type="predicted"/>
<dbReference type="Pfam" id="PF02698">
    <property type="entry name" value="DUF218"/>
    <property type="match status" value="1"/>
</dbReference>